<dbReference type="EMBL" id="JAOPHQ010000610">
    <property type="protein sequence ID" value="KAK0153885.1"/>
    <property type="molecule type" value="Genomic_DNA"/>
</dbReference>
<keyword evidence="3 7" id="KW-0472">Membrane</keyword>
<evidence type="ECO:0000256" key="1">
    <source>
        <dbReference type="ARBA" id="ARBA00004370"/>
    </source>
</evidence>
<keyword evidence="6" id="KW-0393">Immunoglobulin domain</keyword>
<evidence type="ECO:0000259" key="8">
    <source>
        <dbReference type="PROSITE" id="PS50835"/>
    </source>
</evidence>
<evidence type="ECO:0000256" key="4">
    <source>
        <dbReference type="ARBA" id="ARBA00023157"/>
    </source>
</evidence>
<keyword evidence="2" id="KW-0732">Signal</keyword>
<protein>
    <submittedName>
        <fullName evidence="9">V-set domain-containing T-cell activation inhibitor 1</fullName>
    </submittedName>
</protein>
<dbReference type="InterPro" id="IPR003599">
    <property type="entry name" value="Ig_sub"/>
</dbReference>
<evidence type="ECO:0000256" key="5">
    <source>
        <dbReference type="ARBA" id="ARBA00023180"/>
    </source>
</evidence>
<dbReference type="GO" id="GO:0009897">
    <property type="term" value="C:external side of plasma membrane"/>
    <property type="evidence" value="ECO:0007669"/>
    <property type="project" value="TreeGrafter"/>
</dbReference>
<gene>
    <name evidence="9" type="primary">Vtcn1_1</name>
    <name evidence="9" type="ORF">N1851_004037</name>
</gene>
<comment type="caution">
    <text evidence="9">The sequence shown here is derived from an EMBL/GenBank/DDBJ whole genome shotgun (WGS) entry which is preliminary data.</text>
</comment>
<keyword evidence="7" id="KW-0812">Transmembrane</keyword>
<sequence length="275" mass="29000">MASMGDIIFWSMIVLIVAFSAIIILFLALSFSTSSSSNIESDNRFPVANLGEEVLLSCQLTPAETPQVMGDVAVAWTKANLSGVVYKYKDGAPQLADQNPQFSRRTSVFPNAVARGNGSLLMAAVRRGDDGVYTCSIDADTGAGSVDIHLRTAVYSTLTFSVSGGTLTAAASRWQPQPGVTWLASNGTALHGITQFSRKPSGVYSFVSTLKQVGVDDVYTFRVQSPLVTGTSKVTITGSGVEVETRFSFSAGPSLSPSQCLVPLASLLIYAFGAT</sequence>
<dbReference type="InterPro" id="IPR007110">
    <property type="entry name" value="Ig-like_dom"/>
</dbReference>
<dbReference type="Proteomes" id="UP001174136">
    <property type="component" value="Unassembled WGS sequence"/>
</dbReference>
<dbReference type="GO" id="GO:0050852">
    <property type="term" value="P:T cell receptor signaling pathway"/>
    <property type="evidence" value="ECO:0007669"/>
    <property type="project" value="TreeGrafter"/>
</dbReference>
<dbReference type="SMART" id="SM00409">
    <property type="entry name" value="IG"/>
    <property type="match status" value="1"/>
</dbReference>
<reference evidence="9" key="1">
    <citation type="journal article" date="2023" name="Front. Mar. Sci.">
        <title>A new Merluccius polli reference genome to investigate the effects of global change in West African waters.</title>
        <authorList>
            <person name="Mateo J.L."/>
            <person name="Blanco-Fernandez C."/>
            <person name="Garcia-Vazquez E."/>
            <person name="Machado-Schiaffino G."/>
        </authorList>
    </citation>
    <scope>NUCLEOTIDE SEQUENCE</scope>
    <source>
        <strain evidence="9">C29</strain>
        <tissue evidence="9">Fin</tissue>
    </source>
</reference>
<evidence type="ECO:0000313" key="9">
    <source>
        <dbReference type="EMBL" id="KAK0153885.1"/>
    </source>
</evidence>
<dbReference type="GO" id="GO:0050863">
    <property type="term" value="P:regulation of T cell activation"/>
    <property type="evidence" value="ECO:0007669"/>
    <property type="project" value="UniProtKB-ARBA"/>
</dbReference>
<evidence type="ECO:0000256" key="2">
    <source>
        <dbReference type="ARBA" id="ARBA00022729"/>
    </source>
</evidence>
<name>A0AA47N8Z6_MERPO</name>
<dbReference type="InterPro" id="IPR050504">
    <property type="entry name" value="IgSF_BTN/MOG"/>
</dbReference>
<evidence type="ECO:0000256" key="6">
    <source>
        <dbReference type="ARBA" id="ARBA00023319"/>
    </source>
</evidence>
<dbReference type="InterPro" id="IPR036179">
    <property type="entry name" value="Ig-like_dom_sf"/>
</dbReference>
<evidence type="ECO:0000256" key="7">
    <source>
        <dbReference type="SAM" id="Phobius"/>
    </source>
</evidence>
<dbReference type="GO" id="GO:1903037">
    <property type="term" value="P:regulation of leukocyte cell-cell adhesion"/>
    <property type="evidence" value="ECO:0007669"/>
    <property type="project" value="UniProtKB-ARBA"/>
</dbReference>
<dbReference type="SUPFAM" id="SSF48726">
    <property type="entry name" value="Immunoglobulin"/>
    <property type="match status" value="2"/>
</dbReference>
<feature type="domain" description="Ig-like" evidence="8">
    <location>
        <begin position="51"/>
        <end position="151"/>
    </location>
</feature>
<dbReference type="GO" id="GO:0005102">
    <property type="term" value="F:signaling receptor binding"/>
    <property type="evidence" value="ECO:0007669"/>
    <property type="project" value="TreeGrafter"/>
</dbReference>
<proteinExistence type="predicted"/>
<keyword evidence="7" id="KW-1133">Transmembrane helix</keyword>
<keyword evidence="10" id="KW-1185">Reference proteome</keyword>
<dbReference type="GO" id="GO:0001817">
    <property type="term" value="P:regulation of cytokine production"/>
    <property type="evidence" value="ECO:0007669"/>
    <property type="project" value="TreeGrafter"/>
</dbReference>
<comment type="subcellular location">
    <subcellularLocation>
        <location evidence="1">Membrane</location>
    </subcellularLocation>
</comment>
<accession>A0AA47N8Z6</accession>
<dbReference type="InterPro" id="IPR013783">
    <property type="entry name" value="Ig-like_fold"/>
</dbReference>
<organism evidence="9 10">
    <name type="scientific">Merluccius polli</name>
    <name type="common">Benguela hake</name>
    <name type="synonym">Merluccius cadenati</name>
    <dbReference type="NCBI Taxonomy" id="89951"/>
    <lineage>
        <taxon>Eukaryota</taxon>
        <taxon>Metazoa</taxon>
        <taxon>Chordata</taxon>
        <taxon>Craniata</taxon>
        <taxon>Vertebrata</taxon>
        <taxon>Euteleostomi</taxon>
        <taxon>Actinopterygii</taxon>
        <taxon>Neopterygii</taxon>
        <taxon>Teleostei</taxon>
        <taxon>Neoteleostei</taxon>
        <taxon>Acanthomorphata</taxon>
        <taxon>Zeiogadaria</taxon>
        <taxon>Gadariae</taxon>
        <taxon>Gadiformes</taxon>
        <taxon>Gadoidei</taxon>
        <taxon>Merlucciidae</taxon>
        <taxon>Merluccius</taxon>
    </lineage>
</organism>
<evidence type="ECO:0000313" key="10">
    <source>
        <dbReference type="Proteomes" id="UP001174136"/>
    </source>
</evidence>
<feature type="transmembrane region" description="Helical" evidence="7">
    <location>
        <begin position="7"/>
        <end position="31"/>
    </location>
</feature>
<dbReference type="InterPro" id="IPR013106">
    <property type="entry name" value="Ig_V-set"/>
</dbReference>
<dbReference type="Pfam" id="PF07686">
    <property type="entry name" value="V-set"/>
    <property type="match status" value="1"/>
</dbReference>
<keyword evidence="4" id="KW-1015">Disulfide bond</keyword>
<dbReference type="PANTHER" id="PTHR24100">
    <property type="entry name" value="BUTYROPHILIN"/>
    <property type="match status" value="1"/>
</dbReference>
<dbReference type="FunFam" id="2.60.40.10:FF:000142">
    <property type="entry name" value="V-set domain-containing T-cell activation inhibitor 1"/>
    <property type="match status" value="1"/>
</dbReference>
<dbReference type="AlphaFoldDB" id="A0AA47N8Z6"/>
<dbReference type="PROSITE" id="PS50835">
    <property type="entry name" value="IG_LIKE"/>
    <property type="match status" value="1"/>
</dbReference>
<evidence type="ECO:0000256" key="3">
    <source>
        <dbReference type="ARBA" id="ARBA00023136"/>
    </source>
</evidence>
<dbReference type="Gene3D" id="2.60.40.10">
    <property type="entry name" value="Immunoglobulins"/>
    <property type="match status" value="2"/>
</dbReference>
<dbReference type="PANTHER" id="PTHR24100:SF0">
    <property type="entry name" value="V-SET DOMAIN-CONTAINING T-CELL ACTIVATION INHIBITOR 1"/>
    <property type="match status" value="1"/>
</dbReference>
<keyword evidence="5" id="KW-0325">Glycoprotein</keyword>